<accession>A0ABX7GRP8</accession>
<keyword evidence="1" id="KW-0812">Transmembrane</keyword>
<gene>
    <name evidence="2" type="ORF">ISN74_15035</name>
</gene>
<dbReference type="Pfam" id="PF07963">
    <property type="entry name" value="N_methyl"/>
    <property type="match status" value="1"/>
</dbReference>
<feature type="transmembrane region" description="Helical" evidence="1">
    <location>
        <begin position="12"/>
        <end position="35"/>
    </location>
</feature>
<dbReference type="InterPro" id="IPR032092">
    <property type="entry name" value="PilW"/>
</dbReference>
<reference evidence="2 3" key="1">
    <citation type="submission" date="2020-10" db="EMBL/GenBank/DDBJ databases">
        <title>Phylogeny of dyella-like bacteria.</title>
        <authorList>
            <person name="Fu J."/>
        </authorList>
    </citation>
    <scope>NUCLEOTIDE SEQUENCE [LARGE SCALE GENOMIC DNA]</scope>
    <source>
        <strain evidence="2 3">DHOB09</strain>
    </source>
</reference>
<name>A0ABX7GRP8_9GAMM</name>
<evidence type="ECO:0000313" key="3">
    <source>
        <dbReference type="Proteomes" id="UP000663181"/>
    </source>
</evidence>
<keyword evidence="3" id="KW-1185">Reference proteome</keyword>
<keyword evidence="1" id="KW-0472">Membrane</keyword>
<organism evidence="2 3">
    <name type="scientific">Dyella caseinilytica</name>
    <dbReference type="NCBI Taxonomy" id="1849581"/>
    <lineage>
        <taxon>Bacteria</taxon>
        <taxon>Pseudomonadati</taxon>
        <taxon>Pseudomonadota</taxon>
        <taxon>Gammaproteobacteria</taxon>
        <taxon>Lysobacterales</taxon>
        <taxon>Rhodanobacteraceae</taxon>
        <taxon>Dyella</taxon>
    </lineage>
</organism>
<dbReference type="Pfam" id="PF16074">
    <property type="entry name" value="PilW"/>
    <property type="match status" value="1"/>
</dbReference>
<dbReference type="Proteomes" id="UP000663181">
    <property type="component" value="Chromosome"/>
</dbReference>
<protein>
    <submittedName>
        <fullName evidence="2">PilW family protein</fullName>
    </submittedName>
</protein>
<dbReference type="RefSeq" id="WP_188799987.1">
    <property type="nucleotide sequence ID" value="NZ_BMIZ01000002.1"/>
</dbReference>
<sequence length="378" mass="39819">MRRGTQRGFSLIELMVGILVSMICILAIMSAFAIYEGKKRTTTSGNDAQQNGSYALYALERQLRTAGSGIVQGYNYSLWGCPVSAYTHIAGSITQTLPANALPAPFSSSSWPLTTRLVSVLVAAGGSNPDVIGVVGGNSAMQIFQVTVSSTPSVGSVVVGNALGILTGDYLVGTLSDGTCALVHLPTASPRVQVSSTTIALDAANSPPDGLVTATKVFDLGPSPAFTLFGVDPTTNTLVSYDLLQRPVNSNAATVTPIADGIVQIKALYGIHNLADSNPNQIDQWVQPTGTTWGIAALTANTSAAQTAMSQIQAIRVAVVAQSRLPERSSDYVGKTSLTLFSDLPSSEQYTVTTLTQYRYQVYDTTIPIRNALVTMHY</sequence>
<evidence type="ECO:0000313" key="2">
    <source>
        <dbReference type="EMBL" id="QRN52753.1"/>
    </source>
</evidence>
<proteinExistence type="predicted"/>
<keyword evidence="1" id="KW-1133">Transmembrane helix</keyword>
<evidence type="ECO:0000256" key="1">
    <source>
        <dbReference type="SAM" id="Phobius"/>
    </source>
</evidence>
<dbReference type="EMBL" id="CP064030">
    <property type="protein sequence ID" value="QRN52753.1"/>
    <property type="molecule type" value="Genomic_DNA"/>
</dbReference>
<dbReference type="InterPro" id="IPR012902">
    <property type="entry name" value="N_methyl_site"/>
</dbReference>